<protein>
    <submittedName>
        <fullName evidence="1">GNAT family N-acetyltransferase</fullName>
    </submittedName>
</protein>
<keyword evidence="2" id="KW-1185">Reference proteome</keyword>
<accession>A0ABS3AW52</accession>
<sequence>MQIAFKKMTESDVPLFLEWSEKPHVKETWFQEGYETRDYAAKKVAGNGYDSPFLILMSATPIGYIQHCDLFAYKTICPQPKGVFTDEPEGSFCVDLFIAEEDLLQNNFALPVYSPVGKKRKQGHTW</sequence>
<dbReference type="InterPro" id="IPR016181">
    <property type="entry name" value="Acyl_CoA_acyltransferase"/>
</dbReference>
<reference evidence="1 2" key="1">
    <citation type="submission" date="2021-02" db="EMBL/GenBank/DDBJ databases">
        <title>Activity-based single-cell genomes from oceanic crustal fluid captures similar information to metagenomic and metatranscriptomic surveys with orders of magnitude less sampling.</title>
        <authorList>
            <person name="D'Angelo T.S."/>
            <person name="Orcutt B.N."/>
        </authorList>
    </citation>
    <scope>NUCLEOTIDE SEQUENCE [LARGE SCALE GENOMIC DNA]</scope>
    <source>
        <strain evidence="1">AH-315-G07</strain>
    </source>
</reference>
<dbReference type="Gene3D" id="3.40.630.30">
    <property type="match status" value="1"/>
</dbReference>
<name>A0ABS3AW52_9BACT</name>
<dbReference type="Proteomes" id="UP000722121">
    <property type="component" value="Unassembled WGS sequence"/>
</dbReference>
<dbReference type="EMBL" id="JAFITR010000084">
    <property type="protein sequence ID" value="MBN4067207.1"/>
    <property type="molecule type" value="Genomic_DNA"/>
</dbReference>
<dbReference type="SUPFAM" id="SSF55729">
    <property type="entry name" value="Acyl-CoA N-acyltransferases (Nat)"/>
    <property type="match status" value="1"/>
</dbReference>
<evidence type="ECO:0000313" key="2">
    <source>
        <dbReference type="Proteomes" id="UP000722121"/>
    </source>
</evidence>
<gene>
    <name evidence="1" type="ORF">JYU14_03890</name>
</gene>
<organism evidence="1 2">
    <name type="scientific">Simkania negevensis</name>
    <dbReference type="NCBI Taxonomy" id="83561"/>
    <lineage>
        <taxon>Bacteria</taxon>
        <taxon>Pseudomonadati</taxon>
        <taxon>Chlamydiota</taxon>
        <taxon>Chlamydiia</taxon>
        <taxon>Parachlamydiales</taxon>
        <taxon>Simkaniaceae</taxon>
        <taxon>Simkania</taxon>
    </lineage>
</organism>
<proteinExistence type="predicted"/>
<evidence type="ECO:0000313" key="1">
    <source>
        <dbReference type="EMBL" id="MBN4067207.1"/>
    </source>
</evidence>
<dbReference type="Pfam" id="PF13523">
    <property type="entry name" value="Acetyltransf_8"/>
    <property type="match status" value="1"/>
</dbReference>
<comment type="caution">
    <text evidence="1">The sequence shown here is derived from an EMBL/GenBank/DDBJ whole genome shotgun (WGS) entry which is preliminary data.</text>
</comment>